<keyword evidence="2" id="KW-1185">Reference proteome</keyword>
<dbReference type="Proteomes" id="UP000095287">
    <property type="component" value="Unplaced"/>
</dbReference>
<organism evidence="2 3">
    <name type="scientific">Steinernema glaseri</name>
    <dbReference type="NCBI Taxonomy" id="37863"/>
    <lineage>
        <taxon>Eukaryota</taxon>
        <taxon>Metazoa</taxon>
        <taxon>Ecdysozoa</taxon>
        <taxon>Nematoda</taxon>
        <taxon>Chromadorea</taxon>
        <taxon>Rhabditida</taxon>
        <taxon>Tylenchina</taxon>
        <taxon>Panagrolaimomorpha</taxon>
        <taxon>Strongyloidoidea</taxon>
        <taxon>Steinernematidae</taxon>
        <taxon>Steinernema</taxon>
    </lineage>
</organism>
<evidence type="ECO:0000256" key="1">
    <source>
        <dbReference type="SAM" id="MobiDB-lite"/>
    </source>
</evidence>
<proteinExistence type="predicted"/>
<evidence type="ECO:0000313" key="2">
    <source>
        <dbReference type="Proteomes" id="UP000095287"/>
    </source>
</evidence>
<dbReference type="WBParaSite" id="L893_g5051.t1">
    <property type="protein sequence ID" value="L893_g5051.t1"/>
    <property type="gene ID" value="L893_g5051"/>
</dbReference>
<feature type="region of interest" description="Disordered" evidence="1">
    <location>
        <begin position="150"/>
        <end position="201"/>
    </location>
</feature>
<sequence length="219" mass="25319">MSHFFSVPAKVGTTIETLLQPMNQNKGYKSEKPIAGGHPTRHKKRSIKNDKEEVRRWARQWKQKILETDLQQVIPTLGSPFWNEKTERLSLRSVTDLALSRKVQNDRKLHHKPKYAICLGRQCTAVLFQGATPQQQHYGAGRPCRLSKMSNDEVSDKGATPQRQHYGAGRPYRLRHMSNDEVSDKGKASEKPWRRTESLMTARRRSTTLDVYRRIFGPR</sequence>
<feature type="region of interest" description="Disordered" evidence="1">
    <location>
        <begin position="26"/>
        <end position="50"/>
    </location>
</feature>
<protein>
    <submittedName>
        <fullName evidence="3">Uncharacterized protein</fullName>
    </submittedName>
</protein>
<reference evidence="3" key="1">
    <citation type="submission" date="2016-11" db="UniProtKB">
        <authorList>
            <consortium name="WormBaseParasite"/>
        </authorList>
    </citation>
    <scope>IDENTIFICATION</scope>
</reference>
<dbReference type="AlphaFoldDB" id="A0A1I8AFU6"/>
<evidence type="ECO:0000313" key="3">
    <source>
        <dbReference type="WBParaSite" id="L893_g5051.t1"/>
    </source>
</evidence>
<name>A0A1I8AFU6_9BILA</name>
<accession>A0A1I8AFU6</accession>
<feature type="compositionally biased region" description="Basic and acidic residues" evidence="1">
    <location>
        <begin position="177"/>
        <end position="197"/>
    </location>
</feature>